<feature type="transmembrane region" description="Helical" evidence="7">
    <location>
        <begin position="358"/>
        <end position="380"/>
    </location>
</feature>
<keyword evidence="2" id="KW-1003">Cell membrane</keyword>
<sequence length="482" mass="48351">MPVALVAALLGTREQLRVAPTDALRQAGIESPRLGRLRLTLAAGCAVAGLLSALTPWVIPGAIGGATAGGSALLLITAAALAGPWLVQQVFDRVAAPLAGRGGASTQLALANTRGFSRRLTSVVVPLALVVTFGIVQNLVAATLGAAGTQQLSDGLRSDVVAASSRVLTPDVLDRVADLPGVRTATPTGTTTAELRSESDDDDPFGARFSWEPVAVRLVPATDATDLIDLGVTAGSLTGLTSPGTVALSSDTAFEHGLSVGDTVPLRFTGTSGPVQEEGSPARVVALYSRGLGLGPVAVGSSTLPAHVPGPSDAMLLIDVEPGATALVQEGVADLGLQVADRNQVIASAGEAEATSQAVSLAVLLVLLAFIALGALNAVAMTTLGRREEFALLQVIGTSRRQVVRSAAMEAGIVGAAAIVLGILAVVPAAAGITYGFAHAAFPSVSWGLVAVLVFTAALVPVAGIPGVATLMTARARTGRLS</sequence>
<evidence type="ECO:0000313" key="10">
    <source>
        <dbReference type="Proteomes" id="UP001157126"/>
    </source>
</evidence>
<dbReference type="PANTHER" id="PTHR30287">
    <property type="entry name" value="MEMBRANE COMPONENT OF PREDICTED ABC SUPERFAMILY METABOLITE UPTAKE TRANSPORTER"/>
    <property type="match status" value="1"/>
</dbReference>
<feature type="transmembrane region" description="Helical" evidence="7">
    <location>
        <begin position="411"/>
        <end position="435"/>
    </location>
</feature>
<dbReference type="EMBL" id="BSUO01000001">
    <property type="protein sequence ID" value="GMA39183.1"/>
    <property type="molecule type" value="Genomic_DNA"/>
</dbReference>
<feature type="domain" description="ABC3 transporter permease C-terminal" evidence="8">
    <location>
        <begin position="363"/>
        <end position="463"/>
    </location>
</feature>
<dbReference type="Pfam" id="PF02687">
    <property type="entry name" value="FtsX"/>
    <property type="match status" value="1"/>
</dbReference>
<feature type="region of interest" description="Disordered" evidence="6">
    <location>
        <begin position="181"/>
        <end position="202"/>
    </location>
</feature>
<protein>
    <recommendedName>
        <fullName evidence="8">ABC3 transporter permease C-terminal domain-containing protein</fullName>
    </recommendedName>
</protein>
<evidence type="ECO:0000256" key="3">
    <source>
        <dbReference type="ARBA" id="ARBA00022692"/>
    </source>
</evidence>
<evidence type="ECO:0000256" key="5">
    <source>
        <dbReference type="ARBA" id="ARBA00023136"/>
    </source>
</evidence>
<evidence type="ECO:0000259" key="8">
    <source>
        <dbReference type="Pfam" id="PF02687"/>
    </source>
</evidence>
<feature type="transmembrane region" description="Helical" evidence="7">
    <location>
        <begin position="66"/>
        <end position="87"/>
    </location>
</feature>
<gene>
    <name evidence="9" type="ORF">GCM10025883_12280</name>
</gene>
<dbReference type="InterPro" id="IPR038766">
    <property type="entry name" value="Membrane_comp_ABC_pdt"/>
</dbReference>
<evidence type="ECO:0000313" key="9">
    <source>
        <dbReference type="EMBL" id="GMA39183.1"/>
    </source>
</evidence>
<proteinExistence type="predicted"/>
<comment type="subcellular location">
    <subcellularLocation>
        <location evidence="1">Cell membrane</location>
        <topology evidence="1">Multi-pass membrane protein</topology>
    </subcellularLocation>
</comment>
<evidence type="ECO:0000256" key="4">
    <source>
        <dbReference type="ARBA" id="ARBA00022989"/>
    </source>
</evidence>
<keyword evidence="3 7" id="KW-0812">Transmembrane</keyword>
<reference evidence="10" key="1">
    <citation type="journal article" date="2019" name="Int. J. Syst. Evol. Microbiol.">
        <title>The Global Catalogue of Microorganisms (GCM) 10K type strain sequencing project: providing services to taxonomists for standard genome sequencing and annotation.</title>
        <authorList>
            <consortium name="The Broad Institute Genomics Platform"/>
            <consortium name="The Broad Institute Genome Sequencing Center for Infectious Disease"/>
            <person name="Wu L."/>
            <person name="Ma J."/>
        </authorList>
    </citation>
    <scope>NUCLEOTIDE SEQUENCE [LARGE SCALE GENOMIC DNA]</scope>
    <source>
        <strain evidence="10">NBRC 113072</strain>
    </source>
</reference>
<keyword evidence="4 7" id="KW-1133">Transmembrane helix</keyword>
<accession>A0ABQ6IR74</accession>
<keyword evidence="10" id="KW-1185">Reference proteome</keyword>
<dbReference type="InterPro" id="IPR003838">
    <property type="entry name" value="ABC3_permease_C"/>
</dbReference>
<feature type="transmembrane region" description="Helical" evidence="7">
    <location>
        <begin position="447"/>
        <end position="472"/>
    </location>
</feature>
<dbReference type="Proteomes" id="UP001157126">
    <property type="component" value="Unassembled WGS sequence"/>
</dbReference>
<comment type="caution">
    <text evidence="9">The sequence shown here is derived from an EMBL/GenBank/DDBJ whole genome shotgun (WGS) entry which is preliminary data.</text>
</comment>
<dbReference type="PANTHER" id="PTHR30287:SF1">
    <property type="entry name" value="INNER MEMBRANE PROTEIN"/>
    <property type="match status" value="1"/>
</dbReference>
<keyword evidence="5 7" id="KW-0472">Membrane</keyword>
<evidence type="ECO:0000256" key="6">
    <source>
        <dbReference type="SAM" id="MobiDB-lite"/>
    </source>
</evidence>
<evidence type="ECO:0000256" key="1">
    <source>
        <dbReference type="ARBA" id="ARBA00004651"/>
    </source>
</evidence>
<organism evidence="9 10">
    <name type="scientific">Mobilicoccus caccae</name>
    <dbReference type="NCBI Taxonomy" id="1859295"/>
    <lineage>
        <taxon>Bacteria</taxon>
        <taxon>Bacillati</taxon>
        <taxon>Actinomycetota</taxon>
        <taxon>Actinomycetes</taxon>
        <taxon>Micrococcales</taxon>
        <taxon>Dermatophilaceae</taxon>
        <taxon>Mobilicoccus</taxon>
    </lineage>
</organism>
<evidence type="ECO:0000256" key="2">
    <source>
        <dbReference type="ARBA" id="ARBA00022475"/>
    </source>
</evidence>
<feature type="compositionally biased region" description="Low complexity" evidence="6">
    <location>
        <begin position="184"/>
        <end position="193"/>
    </location>
</feature>
<evidence type="ECO:0000256" key="7">
    <source>
        <dbReference type="SAM" id="Phobius"/>
    </source>
</evidence>
<feature type="transmembrane region" description="Helical" evidence="7">
    <location>
        <begin position="39"/>
        <end position="59"/>
    </location>
</feature>
<name>A0ABQ6IR74_9MICO</name>